<dbReference type="SUPFAM" id="SSF51430">
    <property type="entry name" value="NAD(P)-linked oxidoreductase"/>
    <property type="match status" value="1"/>
</dbReference>
<dbReference type="CDD" id="cd19075">
    <property type="entry name" value="AKR_AKR7A1-5"/>
    <property type="match status" value="1"/>
</dbReference>
<reference evidence="4" key="1">
    <citation type="submission" date="2016-03" db="EMBL/GenBank/DDBJ databases">
        <authorList>
            <person name="Devillers Hugo."/>
        </authorList>
    </citation>
    <scope>NUCLEOTIDE SEQUENCE [LARGE SCALE GENOMIC DNA]</scope>
</reference>
<evidence type="ECO:0000259" key="2">
    <source>
        <dbReference type="Pfam" id="PF00248"/>
    </source>
</evidence>
<gene>
    <name evidence="3" type="ORF">LANO_0D11056G</name>
</gene>
<keyword evidence="4" id="KW-1185">Reference proteome</keyword>
<dbReference type="GO" id="GO:0016491">
    <property type="term" value="F:oxidoreductase activity"/>
    <property type="evidence" value="ECO:0007669"/>
    <property type="project" value="UniProtKB-KW"/>
</dbReference>
<dbReference type="OrthoDB" id="4030786at2759"/>
<dbReference type="InterPro" id="IPR023210">
    <property type="entry name" value="NADP_OxRdtase_dom"/>
</dbReference>
<dbReference type="InterPro" id="IPR050523">
    <property type="entry name" value="AKR_Detox_Biosynth"/>
</dbReference>
<dbReference type="AlphaFoldDB" id="A0A1G4JL56"/>
<evidence type="ECO:0000313" key="3">
    <source>
        <dbReference type="EMBL" id="SCU91209.1"/>
    </source>
</evidence>
<dbReference type="PANTHER" id="PTHR43364">
    <property type="entry name" value="NADH-SPECIFIC METHYLGLYOXAL REDUCTASE-RELATED"/>
    <property type="match status" value="1"/>
</dbReference>
<accession>A0A1G4JL56</accession>
<protein>
    <submittedName>
        <fullName evidence="3">LANO_0D11056g1_1</fullName>
    </submittedName>
</protein>
<keyword evidence="1" id="KW-0560">Oxidoreductase</keyword>
<dbReference type="PANTHER" id="PTHR43364:SF4">
    <property type="entry name" value="NAD(P)-LINKED OXIDOREDUCTASE SUPERFAMILY PROTEIN"/>
    <property type="match status" value="1"/>
</dbReference>
<dbReference type="InterPro" id="IPR036812">
    <property type="entry name" value="NAD(P)_OxRdtase_dom_sf"/>
</dbReference>
<proteinExistence type="predicted"/>
<dbReference type="EMBL" id="LT598448">
    <property type="protein sequence ID" value="SCU91209.1"/>
    <property type="molecule type" value="Genomic_DNA"/>
</dbReference>
<sequence>MSQSVKVVFGGYTLPSIPETDIEEVLAALKTHGVHDIDTARIYPGSEEWIGKFKLPNEFVIDTKAVGFSKGCLSKESIFKSIDESFHLLGVASVNIFYLHSPDTETPLEETVDAIDALYKQGKFKKFGVSNFTPEDVKKIHAYCVSKNYVKPTVYQGNYNAVARTIETTLFPVLRELGMSLYAYSPIAGGFLAKTPEEVKEGAGRFDQSTFIGQMYSSLYNRPSIMEALEQWGKIASKAGISNADLAYRWITHHSALKKELGDAVIIGGRSKKTIIQTLDGIHDGPLDTESVAEIEKIWELVKDEAPLNNYTS</sequence>
<organism evidence="3 4">
    <name type="scientific">Lachancea nothofagi CBS 11611</name>
    <dbReference type="NCBI Taxonomy" id="1266666"/>
    <lineage>
        <taxon>Eukaryota</taxon>
        <taxon>Fungi</taxon>
        <taxon>Dikarya</taxon>
        <taxon>Ascomycota</taxon>
        <taxon>Saccharomycotina</taxon>
        <taxon>Saccharomycetes</taxon>
        <taxon>Saccharomycetales</taxon>
        <taxon>Saccharomycetaceae</taxon>
        <taxon>Lachancea</taxon>
    </lineage>
</organism>
<feature type="domain" description="NADP-dependent oxidoreductase" evidence="2">
    <location>
        <begin position="7"/>
        <end position="300"/>
    </location>
</feature>
<dbReference type="Gene3D" id="3.20.20.100">
    <property type="entry name" value="NADP-dependent oxidoreductase domain"/>
    <property type="match status" value="1"/>
</dbReference>
<dbReference type="Pfam" id="PF00248">
    <property type="entry name" value="Aldo_ket_red"/>
    <property type="match status" value="1"/>
</dbReference>
<evidence type="ECO:0000256" key="1">
    <source>
        <dbReference type="ARBA" id="ARBA00023002"/>
    </source>
</evidence>
<name>A0A1G4JL56_9SACH</name>
<dbReference type="Proteomes" id="UP000189911">
    <property type="component" value="Chromosome D"/>
</dbReference>
<evidence type="ECO:0000313" key="4">
    <source>
        <dbReference type="Proteomes" id="UP000189911"/>
    </source>
</evidence>